<protein>
    <recommendedName>
        <fullName evidence="3">DUF1763-domain-containing protein</fullName>
    </recommendedName>
</protein>
<evidence type="ECO:0000313" key="1">
    <source>
        <dbReference type="EMBL" id="KAK0705280.1"/>
    </source>
</evidence>
<name>A0AA39ZXA9_9PEZI</name>
<evidence type="ECO:0008006" key="3">
    <source>
        <dbReference type="Google" id="ProtNLM"/>
    </source>
</evidence>
<evidence type="ECO:0000313" key="2">
    <source>
        <dbReference type="Proteomes" id="UP001172102"/>
    </source>
</evidence>
<organism evidence="1 2">
    <name type="scientific">Lasiosphaeris hirsuta</name>
    <dbReference type="NCBI Taxonomy" id="260670"/>
    <lineage>
        <taxon>Eukaryota</taxon>
        <taxon>Fungi</taxon>
        <taxon>Dikarya</taxon>
        <taxon>Ascomycota</taxon>
        <taxon>Pezizomycotina</taxon>
        <taxon>Sordariomycetes</taxon>
        <taxon>Sordariomycetidae</taxon>
        <taxon>Sordariales</taxon>
        <taxon>Lasiosphaeriaceae</taxon>
        <taxon>Lasiosphaeris</taxon>
    </lineage>
</organism>
<accession>A0AA39ZXA9</accession>
<dbReference type="AlphaFoldDB" id="A0AA39ZXA9"/>
<proteinExistence type="predicted"/>
<gene>
    <name evidence="1" type="ORF">B0H67DRAFT_377761</name>
</gene>
<sequence>MASPAAVLPVTAQEIVAAYRHLYRHSLRAVQFSKPSRFVIRDQLRAAFRDPKASAATFDRERVRRTIWFLKAATQEAGLESRILKNLVRVRWQREREQRYRTWKVLLQKEKQMTAKSPKLPHPINGTEYTHYDNTIAMLNDTMGLCLR</sequence>
<comment type="caution">
    <text evidence="1">The sequence shown here is derived from an EMBL/GenBank/DDBJ whole genome shotgun (WGS) entry which is preliminary data.</text>
</comment>
<reference evidence="1" key="1">
    <citation type="submission" date="2023-06" db="EMBL/GenBank/DDBJ databases">
        <title>Genome-scale phylogeny and comparative genomics of the fungal order Sordariales.</title>
        <authorList>
            <consortium name="Lawrence Berkeley National Laboratory"/>
            <person name="Hensen N."/>
            <person name="Bonometti L."/>
            <person name="Westerberg I."/>
            <person name="Brannstrom I.O."/>
            <person name="Guillou S."/>
            <person name="Cros-Aarteil S."/>
            <person name="Calhoun S."/>
            <person name="Haridas S."/>
            <person name="Kuo A."/>
            <person name="Mondo S."/>
            <person name="Pangilinan J."/>
            <person name="Riley R."/>
            <person name="Labutti K."/>
            <person name="Andreopoulos B."/>
            <person name="Lipzen A."/>
            <person name="Chen C."/>
            <person name="Yanf M."/>
            <person name="Daum C."/>
            <person name="Ng V."/>
            <person name="Clum A."/>
            <person name="Steindorff A."/>
            <person name="Ohm R."/>
            <person name="Martin F."/>
            <person name="Silar P."/>
            <person name="Natvig D."/>
            <person name="Lalanne C."/>
            <person name="Gautier V."/>
            <person name="Ament-Velasquez S.L."/>
            <person name="Kruys A."/>
            <person name="Hutchinson M.I."/>
            <person name="Powell A.J."/>
            <person name="Barry K."/>
            <person name="Miller A.N."/>
            <person name="Grigoriev I.V."/>
            <person name="Debuchy R."/>
            <person name="Gladieux P."/>
            <person name="Thoren M.H."/>
            <person name="Johannesson H."/>
        </authorList>
    </citation>
    <scope>NUCLEOTIDE SEQUENCE</scope>
    <source>
        <strain evidence="1">SMH4607-1</strain>
    </source>
</reference>
<keyword evidence="2" id="KW-1185">Reference proteome</keyword>
<dbReference type="Proteomes" id="UP001172102">
    <property type="component" value="Unassembled WGS sequence"/>
</dbReference>
<dbReference type="EMBL" id="JAUKUA010000007">
    <property type="protein sequence ID" value="KAK0705280.1"/>
    <property type="molecule type" value="Genomic_DNA"/>
</dbReference>